<dbReference type="PIRSF" id="PIRSF037016">
    <property type="entry name" value="Pseudouridin_synth_euk_prd"/>
    <property type="match status" value="1"/>
</dbReference>
<accession>A0AAF0JLF1</accession>
<dbReference type="PANTHER" id="PTHR13326:SF21">
    <property type="entry name" value="PSEUDOURIDYLATE SYNTHASE PUS7L"/>
    <property type="match status" value="1"/>
</dbReference>
<dbReference type="Pfam" id="PF01142">
    <property type="entry name" value="TruD"/>
    <property type="match status" value="1"/>
</dbReference>
<evidence type="ECO:0000313" key="7">
    <source>
        <dbReference type="Proteomes" id="UP001218895"/>
    </source>
</evidence>
<protein>
    <recommendedName>
        <fullName evidence="4">Probable tRNA pseudouridine synthase D</fullName>
        <ecNumber evidence="4">5.4.99.27</ecNumber>
    </recommendedName>
    <alternativeName>
        <fullName evidence="4">tRNA pseudouridine(13) synthase</fullName>
    </alternativeName>
    <alternativeName>
        <fullName evidence="4">tRNA pseudouridylate synthase D</fullName>
    </alternativeName>
    <alternativeName>
        <fullName evidence="4">tRNA-uridine isomerase D</fullName>
    </alternativeName>
</protein>
<dbReference type="PANTHER" id="PTHR13326">
    <property type="entry name" value="TRNA PSEUDOURIDINE SYNTHASE D"/>
    <property type="match status" value="1"/>
</dbReference>
<name>A0AAF0JLF1_9EURY</name>
<dbReference type="InterPro" id="IPR020119">
    <property type="entry name" value="PsdUridine_synth_TruD_CS"/>
</dbReference>
<dbReference type="KEGG" id="manq:L1994_07835"/>
<dbReference type="GO" id="GO:0160150">
    <property type="term" value="F:tRNA pseudouridine(13) synthase activity"/>
    <property type="evidence" value="ECO:0007669"/>
    <property type="project" value="UniProtKB-EC"/>
</dbReference>
<dbReference type="GO" id="GO:0003723">
    <property type="term" value="F:RNA binding"/>
    <property type="evidence" value="ECO:0007669"/>
    <property type="project" value="InterPro"/>
</dbReference>
<dbReference type="FunFam" id="3.30.70.3160:FF:000001">
    <property type="entry name" value="Probable tRNA pseudouridine synthase D"/>
    <property type="match status" value="1"/>
</dbReference>
<dbReference type="InterPro" id="IPR020103">
    <property type="entry name" value="PsdUridine_synth_cat_dom_sf"/>
</dbReference>
<evidence type="ECO:0000313" key="6">
    <source>
        <dbReference type="EMBL" id="WFN36057.1"/>
    </source>
</evidence>
<sequence>MMKSPYKTEQILGMEYYLTDSSGVGGILRKEPSDFIVNEIFADIKLTGGPHLICELKKTNWELQRAAKEISKRLGISYKRISWGGTKDKRAVSTQLISVYGVKPEDIEKVHLKDIELKPLGFARMQMSLGDLKGNEFEIKISDCQESSESQLQKALDELKTKASEGLPNYYGIQRFGTQRPVSHLVGIAMLKGDYKDAVMKYAGYPCEDENEMTKAAREAFDKNEDPKEALSLMPEQMHYERSILHHLVEKPNDYKGALAVIPPKLLSMFVSAFQSYLFNRVLSLRIENRAGDILKPEIGDRLVFLDGREEVVDERNIATAKIHTRRGKCSVGIFMPGSENFTRYGYMDEYASDIMNELGITAEGYANISELVGARFTGAVRPAGLQTEISGIISEKSMALKFTLPPGHYATTVCREIMKADPKNMA</sequence>
<organism evidence="6 7">
    <name type="scientific">Methanomicrobium antiquum</name>
    <dbReference type="NCBI Taxonomy" id="487686"/>
    <lineage>
        <taxon>Archaea</taxon>
        <taxon>Methanobacteriati</taxon>
        <taxon>Methanobacteriota</taxon>
        <taxon>Stenosarchaea group</taxon>
        <taxon>Methanomicrobia</taxon>
        <taxon>Methanomicrobiales</taxon>
        <taxon>Methanomicrobiaceae</taxon>
        <taxon>Methanomicrobium</taxon>
    </lineage>
</organism>
<dbReference type="InterPro" id="IPR011760">
    <property type="entry name" value="PsdUridine_synth_TruD_insert"/>
</dbReference>
<dbReference type="GO" id="GO:0031119">
    <property type="term" value="P:tRNA pseudouridine synthesis"/>
    <property type="evidence" value="ECO:0007669"/>
    <property type="project" value="UniProtKB-UniRule"/>
</dbReference>
<evidence type="ECO:0000256" key="4">
    <source>
        <dbReference type="HAMAP-Rule" id="MF_01082"/>
    </source>
</evidence>
<reference evidence="6" key="1">
    <citation type="submission" date="2022-01" db="EMBL/GenBank/DDBJ databases">
        <title>Complete genome of Methanomicrobium antiquum DSM 21220.</title>
        <authorList>
            <person name="Chen S.-C."/>
            <person name="You Y.-T."/>
            <person name="Zhou Y.-Z."/>
            <person name="Lai M.-C."/>
        </authorList>
    </citation>
    <scope>NUCLEOTIDE SEQUENCE</scope>
    <source>
        <strain evidence="6">DSM 21220</strain>
    </source>
</reference>
<evidence type="ECO:0000259" key="5">
    <source>
        <dbReference type="PROSITE" id="PS50984"/>
    </source>
</evidence>
<proteinExistence type="inferred from homology"/>
<dbReference type="GeneID" id="79950299"/>
<dbReference type="Proteomes" id="UP001218895">
    <property type="component" value="Chromosome"/>
</dbReference>
<comment type="catalytic activity">
    <reaction evidence="4">
        <text>uridine(13) in tRNA = pseudouridine(13) in tRNA</text>
        <dbReference type="Rhea" id="RHEA:42540"/>
        <dbReference type="Rhea" id="RHEA-COMP:10105"/>
        <dbReference type="Rhea" id="RHEA-COMP:10106"/>
        <dbReference type="ChEBI" id="CHEBI:65314"/>
        <dbReference type="ChEBI" id="CHEBI:65315"/>
        <dbReference type="EC" id="5.4.99.27"/>
    </reaction>
</comment>
<dbReference type="PROSITE" id="PS01268">
    <property type="entry name" value="UPF0024"/>
    <property type="match status" value="1"/>
</dbReference>
<dbReference type="NCBIfam" id="TIGR00094">
    <property type="entry name" value="tRNA_TruD_broad"/>
    <property type="match status" value="1"/>
</dbReference>
<dbReference type="RefSeq" id="WP_278098895.1">
    <property type="nucleotide sequence ID" value="NZ_CP091092.1"/>
</dbReference>
<dbReference type="AlphaFoldDB" id="A0AAF0JLF1"/>
<evidence type="ECO:0000256" key="1">
    <source>
        <dbReference type="ARBA" id="ARBA00007953"/>
    </source>
</evidence>
<dbReference type="EMBL" id="CP091092">
    <property type="protein sequence ID" value="WFN36057.1"/>
    <property type="molecule type" value="Genomic_DNA"/>
</dbReference>
<feature type="active site" description="Nucleophile" evidence="4">
    <location>
        <position position="88"/>
    </location>
</feature>
<evidence type="ECO:0000256" key="2">
    <source>
        <dbReference type="ARBA" id="ARBA00022694"/>
    </source>
</evidence>
<dbReference type="PROSITE" id="PS50984">
    <property type="entry name" value="TRUD"/>
    <property type="match status" value="1"/>
</dbReference>
<comment type="function">
    <text evidence="4">Could be responsible for synthesis of pseudouridine from uracil-13 in transfer RNAs.</text>
</comment>
<keyword evidence="7" id="KW-1185">Reference proteome</keyword>
<keyword evidence="2 4" id="KW-0819">tRNA processing</keyword>
<evidence type="ECO:0000256" key="3">
    <source>
        <dbReference type="ARBA" id="ARBA00023235"/>
    </source>
</evidence>
<dbReference type="SUPFAM" id="SSF55120">
    <property type="entry name" value="Pseudouridine synthase"/>
    <property type="match status" value="1"/>
</dbReference>
<dbReference type="Gene3D" id="1.10.1510.30">
    <property type="match status" value="1"/>
</dbReference>
<keyword evidence="3 4" id="KW-0413">Isomerase</keyword>
<dbReference type="InterPro" id="IPR042214">
    <property type="entry name" value="TruD_catalytic"/>
</dbReference>
<dbReference type="InterPro" id="IPR001656">
    <property type="entry name" value="PsdUridine_synth_TruD"/>
</dbReference>
<dbReference type="HAMAP" id="MF_01082">
    <property type="entry name" value="TruD"/>
    <property type="match status" value="1"/>
</dbReference>
<dbReference type="Gene3D" id="3.30.2350.20">
    <property type="entry name" value="TruD, catalytic domain"/>
    <property type="match status" value="1"/>
</dbReference>
<comment type="similarity">
    <text evidence="1 4">Belongs to the pseudouridine synthase TruD family.</text>
</comment>
<dbReference type="CDD" id="cd01291">
    <property type="entry name" value="PseudoU_synth"/>
    <property type="match status" value="1"/>
</dbReference>
<dbReference type="EC" id="5.4.99.27" evidence="4"/>
<feature type="domain" description="TRUD" evidence="5">
    <location>
        <begin position="166"/>
        <end position="387"/>
    </location>
</feature>
<dbReference type="Gene3D" id="3.30.70.3160">
    <property type="match status" value="1"/>
</dbReference>
<gene>
    <name evidence="4 6" type="primary">truD</name>
    <name evidence="6" type="ORF">L1994_07835</name>
</gene>